<dbReference type="Gene3D" id="3.10.180.10">
    <property type="entry name" value="2,3-Dihydroxybiphenyl 1,2-Dioxygenase, domain 1"/>
    <property type="match status" value="1"/>
</dbReference>
<dbReference type="Pfam" id="PF00903">
    <property type="entry name" value="Glyoxalase"/>
    <property type="match status" value="1"/>
</dbReference>
<dbReference type="AlphaFoldDB" id="A0A135WDD4"/>
<sequence length="124" mass="14253">MARIISSAPQLAVTDVQKTIGFYEKVGFSVVSTLENNGRKVYGMVIKDGFQIHFIETKQNKIHFNADLNPLASDLILWIPEIEEFYREVIQLDIEIDEPITKRIYGNTEFSFKDIDGHKIMVCD</sequence>
<proteinExistence type="predicted"/>
<reference evidence="2 3" key="2">
    <citation type="journal article" date="2016" name="Genome Announc.">
        <title>Draft Genome Sequence of a Biocontrol Rhizobacterium, Chryseobacterium kwangjuense Strain KJ1R5, Isolated from Pepper (Capsicum annuum).</title>
        <authorList>
            <person name="Jeong J.J."/>
            <person name="Park H."/>
            <person name="Park B.H."/>
            <person name="Mannaa M."/>
            <person name="Sang M.K."/>
            <person name="Choi I.G."/>
            <person name="Kim K.D."/>
        </authorList>
    </citation>
    <scope>NUCLEOTIDE SEQUENCE [LARGE SCALE GENOMIC DNA]</scope>
    <source>
        <strain evidence="2 3">KJ1R5</strain>
    </source>
</reference>
<dbReference type="OrthoDB" id="66829at2"/>
<feature type="domain" description="VOC" evidence="1">
    <location>
        <begin position="3"/>
        <end position="124"/>
    </location>
</feature>
<evidence type="ECO:0000313" key="3">
    <source>
        <dbReference type="Proteomes" id="UP000070513"/>
    </source>
</evidence>
<dbReference type="EMBL" id="LPUR01000011">
    <property type="protein sequence ID" value="KXH82916.1"/>
    <property type="molecule type" value="Genomic_DNA"/>
</dbReference>
<organism evidence="2 3">
    <name type="scientific">Chryseobacterium kwangjuense</name>
    <dbReference type="NCBI Taxonomy" id="267125"/>
    <lineage>
        <taxon>Bacteria</taxon>
        <taxon>Pseudomonadati</taxon>
        <taxon>Bacteroidota</taxon>
        <taxon>Flavobacteriia</taxon>
        <taxon>Flavobacteriales</taxon>
        <taxon>Weeksellaceae</taxon>
        <taxon>Chryseobacterium group</taxon>
        <taxon>Chryseobacterium</taxon>
    </lineage>
</organism>
<dbReference type="SUPFAM" id="SSF54593">
    <property type="entry name" value="Glyoxalase/Bleomycin resistance protein/Dihydroxybiphenyl dioxygenase"/>
    <property type="match status" value="1"/>
</dbReference>
<accession>A0A135WDD4</accession>
<protein>
    <recommendedName>
        <fullName evidence="1">VOC domain-containing protein</fullName>
    </recommendedName>
</protein>
<dbReference type="InterPro" id="IPR037523">
    <property type="entry name" value="VOC_core"/>
</dbReference>
<evidence type="ECO:0000259" key="1">
    <source>
        <dbReference type="PROSITE" id="PS51819"/>
    </source>
</evidence>
<reference evidence="3" key="1">
    <citation type="submission" date="2015-12" db="EMBL/GenBank/DDBJ databases">
        <title>Genome sequence of a biocontrol rhizobacterium Chryseobacterium kwangjuense strain KJ1R5 isolated from pepper (Capsicum annuum L.).</title>
        <authorList>
            <person name="Jeong J.-J."/>
            <person name="Park H."/>
            <person name="Mannaa M."/>
            <person name="Sang M.K."/>
            <person name="Choi I.-G."/>
            <person name="Kim K.D."/>
        </authorList>
    </citation>
    <scope>NUCLEOTIDE SEQUENCE [LARGE SCALE GENOMIC DNA]</scope>
    <source>
        <strain evidence="3">KJ1R5</strain>
    </source>
</reference>
<comment type="caution">
    <text evidence="2">The sequence shown here is derived from an EMBL/GenBank/DDBJ whole genome shotgun (WGS) entry which is preliminary data.</text>
</comment>
<dbReference type="RefSeq" id="WP_062650972.1">
    <property type="nucleotide sequence ID" value="NZ_LPUR01000011.1"/>
</dbReference>
<name>A0A135WDD4_9FLAO</name>
<dbReference type="InterPro" id="IPR004360">
    <property type="entry name" value="Glyas_Fos-R_dOase_dom"/>
</dbReference>
<dbReference type="Proteomes" id="UP000070513">
    <property type="component" value="Unassembled WGS sequence"/>
</dbReference>
<dbReference type="InterPro" id="IPR029068">
    <property type="entry name" value="Glyas_Bleomycin-R_OHBP_Dase"/>
</dbReference>
<dbReference type="PROSITE" id="PS51819">
    <property type="entry name" value="VOC"/>
    <property type="match status" value="1"/>
</dbReference>
<gene>
    <name evidence="2" type="ORF">AU378_10755</name>
</gene>
<evidence type="ECO:0000313" key="2">
    <source>
        <dbReference type="EMBL" id="KXH82916.1"/>
    </source>
</evidence>